<evidence type="ECO:0000313" key="1">
    <source>
        <dbReference type="EMBL" id="KAF2533850.1"/>
    </source>
</evidence>
<comment type="caution">
    <text evidence="1">The sequence shown here is derived from an EMBL/GenBank/DDBJ whole genome shotgun (WGS) entry which is preliminary data.</text>
</comment>
<dbReference type="EMBL" id="QGKY02002305">
    <property type="protein sequence ID" value="KAF2533850.1"/>
    <property type="molecule type" value="Genomic_DNA"/>
</dbReference>
<dbReference type="Proteomes" id="UP000712600">
    <property type="component" value="Unassembled WGS sequence"/>
</dbReference>
<sequence>MSTALSIQASTIAFMSSRVAVLCSCFKAADEPQPSSISKLMRLSSPQCQTMTESGPSRSHYSSIIRVVSQLLFSRCGSSSP</sequence>
<reference evidence="2" key="1">
    <citation type="submission" date="2019-12" db="EMBL/GenBank/DDBJ databases">
        <title>Genome sequencing and annotation of Brassica cretica.</title>
        <authorList>
            <person name="Studholme D.J."/>
            <person name="Sarris P."/>
        </authorList>
    </citation>
    <scope>NUCLEOTIDE SEQUENCE</scope>
    <source>
        <strain evidence="2">PFS-109/04</strain>
        <tissue evidence="2">Leaf</tissue>
    </source>
</reference>
<evidence type="ECO:0000313" key="2">
    <source>
        <dbReference type="EMBL" id="KAF3488725.1"/>
    </source>
</evidence>
<accession>A0A8S9FJG3</accession>
<dbReference type="AlphaFoldDB" id="A0A8S9FJG3"/>
<protein>
    <submittedName>
        <fullName evidence="1">Uncharacterized protein</fullName>
    </submittedName>
</protein>
<reference evidence="1" key="2">
    <citation type="submission" date="2019-12" db="EMBL/GenBank/DDBJ databases">
        <title>Genome sequencing and annotation of Brassica cretica.</title>
        <authorList>
            <person name="Studholme D.J."/>
            <person name="Sarris P.F."/>
        </authorList>
    </citation>
    <scope>NUCLEOTIDE SEQUENCE</scope>
    <source>
        <strain evidence="1">PFS-102/07</strain>
        <tissue evidence="1">Leaf</tissue>
    </source>
</reference>
<name>A0A8S9FJG3_BRACR</name>
<proteinExistence type="predicted"/>
<gene>
    <name evidence="2" type="ORF">F2Q69_00053397</name>
    <name evidence="1" type="ORF">F2Q70_00030127</name>
</gene>
<organism evidence="1">
    <name type="scientific">Brassica cretica</name>
    <name type="common">Mustard</name>
    <dbReference type="NCBI Taxonomy" id="69181"/>
    <lineage>
        <taxon>Eukaryota</taxon>
        <taxon>Viridiplantae</taxon>
        <taxon>Streptophyta</taxon>
        <taxon>Embryophyta</taxon>
        <taxon>Tracheophyta</taxon>
        <taxon>Spermatophyta</taxon>
        <taxon>Magnoliopsida</taxon>
        <taxon>eudicotyledons</taxon>
        <taxon>Gunneridae</taxon>
        <taxon>Pentapetalae</taxon>
        <taxon>rosids</taxon>
        <taxon>malvids</taxon>
        <taxon>Brassicales</taxon>
        <taxon>Brassicaceae</taxon>
        <taxon>Brassiceae</taxon>
        <taxon>Brassica</taxon>
    </lineage>
</organism>
<dbReference type="EMBL" id="QGKX02002183">
    <property type="protein sequence ID" value="KAF3488725.1"/>
    <property type="molecule type" value="Genomic_DNA"/>
</dbReference>